<keyword evidence="1" id="KW-0472">Membrane</keyword>
<name>A0A415N448_9FIRM</name>
<feature type="transmembrane region" description="Helical" evidence="1">
    <location>
        <begin position="160"/>
        <end position="177"/>
    </location>
</feature>
<protein>
    <submittedName>
        <fullName evidence="2">YibE/F family protein</fullName>
    </submittedName>
</protein>
<feature type="transmembrane region" description="Helical" evidence="1">
    <location>
        <begin position="351"/>
        <end position="373"/>
    </location>
</feature>
<dbReference type="AlphaFoldDB" id="A0A415N448"/>
<accession>A0A415N448</accession>
<keyword evidence="1" id="KW-0812">Transmembrane</keyword>
<feature type="transmembrane region" description="Helical" evidence="1">
    <location>
        <begin position="137"/>
        <end position="153"/>
    </location>
</feature>
<dbReference type="PANTHER" id="PTHR41771:SF1">
    <property type="entry name" value="MEMBRANE PROTEIN"/>
    <property type="match status" value="1"/>
</dbReference>
<dbReference type="Proteomes" id="UP000283325">
    <property type="component" value="Unassembled WGS sequence"/>
</dbReference>
<gene>
    <name evidence="2" type="ORF">DWZ98_03810</name>
</gene>
<dbReference type="PANTHER" id="PTHR41771">
    <property type="entry name" value="MEMBRANE PROTEIN-RELATED"/>
    <property type="match status" value="1"/>
</dbReference>
<dbReference type="Pfam" id="PF07907">
    <property type="entry name" value="YibE_F"/>
    <property type="match status" value="1"/>
</dbReference>
<sequence length="384" mass="42891">MKRSKKMKNLSQRIIEYVMKSKKRKVYCILGLVYFLAVVFVMNDAWLYQTPIAKLTKVETRMTGEGKSTRGTKEKKYEQNIQGVVLNGKNKGKKVSFSHEYTYTGMLKQGYHKGEKVFLNGSKDDVGSGIRGVKRDTEIVVLLGFLLLLLLIVTGRHGALTVGTVIINLIIFFVGFWKCGDSSNVLSLCNKLVILFAAATLIGLNGINRKTWAALLSTLCVLAMIMGIFDLVMRHMEELDYSTMEYLGSIDNPDEMFHAEILLSGLGAIMDVSVAISVALSEIVRKKPGVTFFELFKSGREIGYDIMGTMINVLLFVFGCGLIPMCLIRMNNSVRFVTIIKLHIPCELCRFFVESIGIVLAIPVSIIITSVMMKMSVKKVKKIC</sequence>
<comment type="caution">
    <text evidence="2">The sequence shown here is derived from an EMBL/GenBank/DDBJ whole genome shotgun (WGS) entry which is preliminary data.</text>
</comment>
<evidence type="ECO:0000313" key="2">
    <source>
        <dbReference type="EMBL" id="RHL89938.1"/>
    </source>
</evidence>
<evidence type="ECO:0000256" key="1">
    <source>
        <dbReference type="SAM" id="Phobius"/>
    </source>
</evidence>
<feature type="transmembrane region" description="Helical" evidence="1">
    <location>
        <begin position="211"/>
        <end position="229"/>
    </location>
</feature>
<feature type="transmembrane region" description="Helical" evidence="1">
    <location>
        <begin position="26"/>
        <end position="48"/>
    </location>
</feature>
<reference evidence="2 3" key="1">
    <citation type="submission" date="2018-08" db="EMBL/GenBank/DDBJ databases">
        <title>A genome reference for cultivated species of the human gut microbiota.</title>
        <authorList>
            <person name="Zou Y."/>
            <person name="Xue W."/>
            <person name="Luo G."/>
        </authorList>
    </citation>
    <scope>NUCLEOTIDE SEQUENCE [LARGE SCALE GENOMIC DNA]</scope>
    <source>
        <strain evidence="2 3">AF36-1BH</strain>
    </source>
</reference>
<dbReference type="EMBL" id="QRPD01000002">
    <property type="protein sequence ID" value="RHL89938.1"/>
    <property type="molecule type" value="Genomic_DNA"/>
</dbReference>
<keyword evidence="1" id="KW-1133">Transmembrane helix</keyword>
<organism evidence="2 3">
    <name type="scientific">Dorea formicigenerans</name>
    <dbReference type="NCBI Taxonomy" id="39486"/>
    <lineage>
        <taxon>Bacteria</taxon>
        <taxon>Bacillati</taxon>
        <taxon>Bacillota</taxon>
        <taxon>Clostridia</taxon>
        <taxon>Lachnospirales</taxon>
        <taxon>Lachnospiraceae</taxon>
        <taxon>Dorea</taxon>
    </lineage>
</organism>
<feature type="transmembrane region" description="Helical" evidence="1">
    <location>
        <begin position="302"/>
        <end position="331"/>
    </location>
</feature>
<proteinExistence type="predicted"/>
<feature type="transmembrane region" description="Helical" evidence="1">
    <location>
        <begin position="183"/>
        <end position="204"/>
    </location>
</feature>
<evidence type="ECO:0000313" key="3">
    <source>
        <dbReference type="Proteomes" id="UP000283325"/>
    </source>
</evidence>
<dbReference type="InterPro" id="IPR012507">
    <property type="entry name" value="YibE_F"/>
</dbReference>